<dbReference type="InterPro" id="IPR014776">
    <property type="entry name" value="4pyrrole_Mease_sub2"/>
</dbReference>
<evidence type="ECO:0000256" key="5">
    <source>
        <dbReference type="ARBA" id="ARBA00022691"/>
    </source>
</evidence>
<dbReference type="AlphaFoldDB" id="A0A926QJP6"/>
<evidence type="ECO:0000259" key="6">
    <source>
        <dbReference type="Pfam" id="PF00590"/>
    </source>
</evidence>
<dbReference type="Pfam" id="PF00590">
    <property type="entry name" value="TP_methylase"/>
    <property type="match status" value="1"/>
</dbReference>
<evidence type="ECO:0000313" key="8">
    <source>
        <dbReference type="Proteomes" id="UP000650466"/>
    </source>
</evidence>
<proteinExistence type="predicted"/>
<organism evidence="7 8">
    <name type="scientific">Paenibacillus sedimenti</name>
    <dbReference type="NCBI Taxonomy" id="2770274"/>
    <lineage>
        <taxon>Bacteria</taxon>
        <taxon>Bacillati</taxon>
        <taxon>Bacillota</taxon>
        <taxon>Bacilli</taxon>
        <taxon>Bacillales</taxon>
        <taxon>Paenibacillaceae</taxon>
        <taxon>Paenibacillus</taxon>
    </lineage>
</organism>
<dbReference type="Gene3D" id="3.30.950.10">
    <property type="entry name" value="Methyltransferase, Cobalt-precorrin-4 Transmethylase, Domain 2"/>
    <property type="match status" value="1"/>
</dbReference>
<evidence type="ECO:0000256" key="4">
    <source>
        <dbReference type="ARBA" id="ARBA00022679"/>
    </source>
</evidence>
<dbReference type="EMBL" id="JACVVD010000003">
    <property type="protein sequence ID" value="MBD0380694.1"/>
    <property type="molecule type" value="Genomic_DNA"/>
</dbReference>
<keyword evidence="2" id="KW-0169">Cobalamin biosynthesis</keyword>
<dbReference type="CDD" id="cd11644">
    <property type="entry name" value="Precorrin-6Y-MT"/>
    <property type="match status" value="1"/>
</dbReference>
<keyword evidence="8" id="KW-1185">Reference proteome</keyword>
<dbReference type="Gene3D" id="3.40.50.150">
    <property type="entry name" value="Vaccinia Virus protein VP39"/>
    <property type="match status" value="1"/>
</dbReference>
<dbReference type="GO" id="GO:0032259">
    <property type="term" value="P:methylation"/>
    <property type="evidence" value="ECO:0007669"/>
    <property type="project" value="UniProtKB-KW"/>
</dbReference>
<gene>
    <name evidence="7" type="primary">cbiE</name>
    <name evidence="7" type="ORF">ICC18_11255</name>
</gene>
<feature type="domain" description="Tetrapyrrole methylase" evidence="6">
    <location>
        <begin position="8"/>
        <end position="181"/>
    </location>
</feature>
<name>A0A926QJP6_9BACL</name>
<dbReference type="InterPro" id="IPR014777">
    <property type="entry name" value="4pyrrole_Mease_sub1"/>
</dbReference>
<dbReference type="InterPro" id="IPR014008">
    <property type="entry name" value="Cbl_synth_MTase_CbiT"/>
</dbReference>
<dbReference type="Gene3D" id="3.40.1010.10">
    <property type="entry name" value="Cobalt-precorrin-4 Transmethylase, Domain 1"/>
    <property type="match status" value="1"/>
</dbReference>
<dbReference type="GO" id="GO:0009236">
    <property type="term" value="P:cobalamin biosynthetic process"/>
    <property type="evidence" value="ECO:0007669"/>
    <property type="project" value="UniProtKB-KW"/>
</dbReference>
<dbReference type="NCBIfam" id="TIGR02469">
    <property type="entry name" value="CbiT"/>
    <property type="match status" value="1"/>
</dbReference>
<accession>A0A926QJP6</accession>
<evidence type="ECO:0000256" key="2">
    <source>
        <dbReference type="ARBA" id="ARBA00022573"/>
    </source>
</evidence>
<dbReference type="GO" id="GO:0008276">
    <property type="term" value="F:protein methyltransferase activity"/>
    <property type="evidence" value="ECO:0007669"/>
    <property type="project" value="InterPro"/>
</dbReference>
<evidence type="ECO:0000256" key="1">
    <source>
        <dbReference type="ARBA" id="ARBA00004953"/>
    </source>
</evidence>
<dbReference type="InterPro" id="IPR029063">
    <property type="entry name" value="SAM-dependent_MTases_sf"/>
</dbReference>
<dbReference type="SUPFAM" id="SSF53335">
    <property type="entry name" value="S-adenosyl-L-methionine-dependent methyltransferases"/>
    <property type="match status" value="1"/>
</dbReference>
<keyword evidence="5" id="KW-0949">S-adenosyl-L-methionine</keyword>
<dbReference type="NCBIfam" id="TIGR02467">
    <property type="entry name" value="CbiE"/>
    <property type="match status" value="1"/>
</dbReference>
<protein>
    <submittedName>
        <fullName evidence="7">Precorrin-6y C5,15-methyltransferase (Decarboxylating) subunit CbiE</fullName>
    </submittedName>
</protein>
<dbReference type="PIRSF" id="PIRSF036428">
    <property type="entry name" value="CobL"/>
    <property type="match status" value="1"/>
</dbReference>
<dbReference type="InterPro" id="IPR000878">
    <property type="entry name" value="4pyrrol_Mease"/>
</dbReference>
<dbReference type="InterPro" id="IPR050714">
    <property type="entry name" value="Cobalamin_biosynth_MTase"/>
</dbReference>
<dbReference type="Proteomes" id="UP000650466">
    <property type="component" value="Unassembled WGS sequence"/>
</dbReference>
<evidence type="ECO:0000256" key="3">
    <source>
        <dbReference type="ARBA" id="ARBA00022603"/>
    </source>
</evidence>
<comment type="caution">
    <text evidence="7">The sequence shown here is derived from an EMBL/GenBank/DDBJ whole genome shotgun (WGS) entry which is preliminary data.</text>
</comment>
<dbReference type="RefSeq" id="WP_188174473.1">
    <property type="nucleotide sequence ID" value="NZ_JACVVD010000003.1"/>
</dbReference>
<dbReference type="CDD" id="cd02440">
    <property type="entry name" value="AdoMet_MTases"/>
    <property type="match status" value="1"/>
</dbReference>
<dbReference type="SUPFAM" id="SSF53790">
    <property type="entry name" value="Tetrapyrrole methylase"/>
    <property type="match status" value="1"/>
</dbReference>
<dbReference type="PANTHER" id="PTHR43182">
    <property type="entry name" value="COBALT-PRECORRIN-6B C(15)-METHYLTRANSFERASE (DECARBOXYLATING)"/>
    <property type="match status" value="1"/>
</dbReference>
<evidence type="ECO:0000313" key="7">
    <source>
        <dbReference type="EMBL" id="MBD0380694.1"/>
    </source>
</evidence>
<dbReference type="InterPro" id="IPR006365">
    <property type="entry name" value="Cbl_synth_CobL"/>
</dbReference>
<reference evidence="7" key="1">
    <citation type="submission" date="2020-09" db="EMBL/GenBank/DDBJ databases">
        <title>Draft Genome Sequence of Paenibacillus sp. WST5.</title>
        <authorList>
            <person name="Bao Z."/>
        </authorList>
    </citation>
    <scope>NUCLEOTIDE SEQUENCE</scope>
    <source>
        <strain evidence="7">WST5</strain>
    </source>
</reference>
<keyword evidence="4" id="KW-0808">Transferase</keyword>
<keyword evidence="3" id="KW-0489">Methyltransferase</keyword>
<sequence>MGRNMKMIGIGDNGPESLLPQYAKWIEESEVLVGGERNLAFFPGYRGQKIVIKGSLPSLMKELQDETRTVVILASGDPLFYGIGGYVAKRLEGVEIYPLASSIQLAFARMGESWQDAYVTSVHGRSMKGLAQRMDGKDKVALLTDETNTPHAIAVYLQTFGMTEYRMFVAENLGSAHERCAWYDLEQLVSVSFSPLNVVILKRQSSGPVWSLGIDDEQFAQRKPDKGLITKKEVRVLSLSQMALQPDSIVWDIGTCTGSVAIEAARIAREGAVYAIEKNEDDLKNCMENCIKFRADITAVQGRAPKGLEAFPDPDAIFIGGSGGEMQELLELCSKRLKPNGTIVLNAATIETLYEADQTFTKLGFDVNVTLVQVSRSKPILHMKRFDALNPIYIITAKRKLAVVEEATGDE</sequence>
<dbReference type="InterPro" id="IPR035996">
    <property type="entry name" value="4pyrrol_Methylase_sf"/>
</dbReference>
<dbReference type="InterPro" id="IPR012818">
    <property type="entry name" value="CbiE"/>
</dbReference>
<comment type="pathway">
    <text evidence="1">Cofactor biosynthesis; adenosylcobalamin biosynthesis.</text>
</comment>
<dbReference type="PANTHER" id="PTHR43182:SF1">
    <property type="entry name" value="COBALT-PRECORRIN-7 C(5)-METHYLTRANSFERASE"/>
    <property type="match status" value="1"/>
</dbReference>